<evidence type="ECO:0000313" key="3">
    <source>
        <dbReference type="Proteomes" id="UP000006697"/>
    </source>
</evidence>
<dbReference type="Proteomes" id="UP000006697">
    <property type="component" value="Chromosome"/>
</dbReference>
<dbReference type="OrthoDB" id="8898809at2"/>
<dbReference type="eggNOG" id="COG3945">
    <property type="taxonomic scope" value="Bacteria"/>
</dbReference>
<organism evidence="2 3">
    <name type="scientific">Herminiimonas arsenicoxydans</name>
    <dbReference type="NCBI Taxonomy" id="204773"/>
    <lineage>
        <taxon>Bacteria</taxon>
        <taxon>Pseudomonadati</taxon>
        <taxon>Pseudomonadota</taxon>
        <taxon>Betaproteobacteria</taxon>
        <taxon>Burkholderiales</taxon>
        <taxon>Oxalobacteraceae</taxon>
        <taxon>Herminiimonas</taxon>
    </lineage>
</organism>
<evidence type="ECO:0000313" key="2">
    <source>
        <dbReference type="EMBL" id="CAL62721.1"/>
    </source>
</evidence>
<evidence type="ECO:0000259" key="1">
    <source>
        <dbReference type="Pfam" id="PF01814"/>
    </source>
</evidence>
<dbReference type="STRING" id="204773.HEAR2599"/>
<dbReference type="Gene3D" id="1.20.120.520">
    <property type="entry name" value="nmb1532 protein domain like"/>
    <property type="match status" value="1"/>
</dbReference>
<reference evidence="2 3" key="1">
    <citation type="journal article" date="2007" name="PLoS Genet.">
        <title>A tale of two oxidation states: bacterial colonization of arsenic-rich environments.</title>
        <authorList>
            <person name="Muller D."/>
            <person name="Medigue C."/>
            <person name="Koechler S."/>
            <person name="Barbe V."/>
            <person name="Barakat M."/>
            <person name="Talla E."/>
            <person name="Bonnefoy V."/>
            <person name="Krin E."/>
            <person name="Arsene-Ploetze F."/>
            <person name="Carapito C."/>
            <person name="Chandler M."/>
            <person name="Cournoyer B."/>
            <person name="Cruveiller S."/>
            <person name="Dossat C."/>
            <person name="Duval S."/>
            <person name="Heymann M."/>
            <person name="Leize E."/>
            <person name="Lieutaud A."/>
            <person name="Lievremont D."/>
            <person name="Makita Y."/>
            <person name="Mangenot S."/>
            <person name="Nitschke W."/>
            <person name="Ortet P."/>
            <person name="Perdrial N."/>
            <person name="Schoepp B."/>
            <person name="Siguier N."/>
            <person name="Simeonova D.D."/>
            <person name="Rouy Z."/>
            <person name="Segurens B."/>
            <person name="Turlin E."/>
            <person name="Vallenet D."/>
            <person name="Van Dorsselaer A."/>
            <person name="Weiss S."/>
            <person name="Weissenbach J."/>
            <person name="Lett M.C."/>
            <person name="Danchin A."/>
            <person name="Bertin P.N."/>
        </authorList>
    </citation>
    <scope>NUCLEOTIDE SEQUENCE [LARGE SCALE GENOMIC DNA]</scope>
    <source>
        <strain evidence="3">ULPAs1</strain>
    </source>
</reference>
<gene>
    <name evidence="2" type="ordered locus">HEAR2599</name>
</gene>
<protein>
    <recommendedName>
        <fullName evidence="1">Hemerythrin-like domain-containing protein</fullName>
    </recommendedName>
</protein>
<accession>A4G884</accession>
<feature type="domain" description="Hemerythrin-like" evidence="1">
    <location>
        <begin position="42"/>
        <end position="180"/>
    </location>
</feature>
<dbReference type="InterPro" id="IPR012312">
    <property type="entry name" value="Hemerythrin-like"/>
</dbReference>
<name>A4G884_HERAR</name>
<dbReference type="HOGENOM" id="CLU_113668_0_0_4"/>
<dbReference type="EMBL" id="CU207211">
    <property type="protein sequence ID" value="CAL62721.1"/>
    <property type="molecule type" value="Genomic_DNA"/>
</dbReference>
<dbReference type="CDD" id="cd12108">
    <property type="entry name" value="Hr-like"/>
    <property type="match status" value="1"/>
</dbReference>
<dbReference type="KEGG" id="har:HEAR2599"/>
<proteinExistence type="predicted"/>
<dbReference type="Pfam" id="PF01814">
    <property type="entry name" value="Hemerythrin"/>
    <property type="match status" value="1"/>
</dbReference>
<dbReference type="AlphaFoldDB" id="A4G884"/>
<keyword evidence="3" id="KW-1185">Reference proteome</keyword>
<sequence>MVEMDQMKQAPHPVGLLQATSENNRENQMNMLFDTAPDFDQPVDVLKHCHGRIRKQLSTMQKLLVHLPAAGLTAQAQQAASAVLRYFDNAAPHHHADEEQDLLPMLRATAAGDDLAVLNQVAAQILDEHRQMEAAWLSLAPQLRKIAAGEAAELSVEHVQGFVEMYAAHMEKEESFITPMAQRLFNQEQMLQLGNAMRVRRGIHA</sequence>